<dbReference type="GO" id="GO:0016020">
    <property type="term" value="C:membrane"/>
    <property type="evidence" value="ECO:0007669"/>
    <property type="project" value="UniProtKB-SubCell"/>
</dbReference>
<dbReference type="PANTHER" id="PTHR23529:SF2">
    <property type="entry name" value="GH19118P-RELATED"/>
    <property type="match status" value="1"/>
</dbReference>
<feature type="compositionally biased region" description="Basic and acidic residues" evidence="5">
    <location>
        <begin position="21"/>
        <end position="33"/>
    </location>
</feature>
<dbReference type="PANTHER" id="PTHR23529">
    <property type="entry name" value="GH19118P-RELATED"/>
    <property type="match status" value="1"/>
</dbReference>
<dbReference type="Gene3D" id="1.20.1250.20">
    <property type="entry name" value="MFS general substrate transporter like domains"/>
    <property type="match status" value="1"/>
</dbReference>
<feature type="region of interest" description="Disordered" evidence="5">
    <location>
        <begin position="1"/>
        <end position="36"/>
    </location>
</feature>
<sequence>MTGDKTGTPRGSFQQEQEQEQEQKRKQSPEHHSWLSRCRKNKPQWNALGAGSLIFVSGGMSLAWGAGFAAQSMHMELLTLTLHMQICWYGAALLGAALSVILTHRTPLRPVYVFSSCLVLICGVLFLTLPERPNAIIAARYLDGFANGLVFVPTMTTVGELSVCKMRGVLAAAVEQLSYNFGIFILLFYTAIWQSGWNVTIVADQVHGLLSIIYGVVALALALTCCIESPVYLLLRRNEQAAVDALRHLQRPSVVTSETFLLLDEHKRYVAANRDLNWSQSIQRGLVPLLKVAAHRSQYALSMTPIIWSALFETAVELTPEFHTWPYVVFGTLRLSGCISVVFLMDSGGRKKPSLFGTFAGGVFAIAFGTLFQRLPRMIAALSLLFCFQFFAGVAYAASAVYLTEAFPLAVKPYFIALVYALELMIRLGFCSYTPTHPDISLYFYISGGISLTFFLLGIFCLPETRLTTLAKSHFKIRKWFNDDF</sequence>
<dbReference type="AlphaFoldDB" id="B4LEQ8"/>
<evidence type="ECO:0000256" key="4">
    <source>
        <dbReference type="ARBA" id="ARBA00023136"/>
    </source>
</evidence>
<keyword evidence="4 6" id="KW-0472">Membrane</keyword>
<proteinExistence type="predicted"/>
<accession>B4LEQ8</accession>
<feature type="transmembrane region" description="Helical" evidence="6">
    <location>
        <begin position="47"/>
        <end position="70"/>
    </location>
</feature>
<dbReference type="GO" id="GO:0022857">
    <property type="term" value="F:transmembrane transporter activity"/>
    <property type="evidence" value="ECO:0007669"/>
    <property type="project" value="InterPro"/>
</dbReference>
<dbReference type="STRING" id="7244.B4LEQ8"/>
<evidence type="ECO:0000313" key="8">
    <source>
        <dbReference type="Proteomes" id="UP000008792"/>
    </source>
</evidence>
<feature type="transmembrane region" description="Helical" evidence="6">
    <location>
        <begin position="355"/>
        <end position="372"/>
    </location>
</feature>
<organism evidence="7 8">
    <name type="scientific">Drosophila virilis</name>
    <name type="common">Fruit fly</name>
    <dbReference type="NCBI Taxonomy" id="7244"/>
    <lineage>
        <taxon>Eukaryota</taxon>
        <taxon>Metazoa</taxon>
        <taxon>Ecdysozoa</taxon>
        <taxon>Arthropoda</taxon>
        <taxon>Hexapoda</taxon>
        <taxon>Insecta</taxon>
        <taxon>Pterygota</taxon>
        <taxon>Neoptera</taxon>
        <taxon>Endopterygota</taxon>
        <taxon>Diptera</taxon>
        <taxon>Brachycera</taxon>
        <taxon>Muscomorpha</taxon>
        <taxon>Ephydroidea</taxon>
        <taxon>Drosophilidae</taxon>
        <taxon>Drosophila</taxon>
    </lineage>
</organism>
<evidence type="ECO:0000256" key="6">
    <source>
        <dbReference type="SAM" id="Phobius"/>
    </source>
</evidence>
<evidence type="ECO:0000256" key="1">
    <source>
        <dbReference type="ARBA" id="ARBA00004370"/>
    </source>
</evidence>
<dbReference type="Proteomes" id="UP000008792">
    <property type="component" value="Unassembled WGS sequence"/>
</dbReference>
<dbReference type="OMA" id="KNQPQWN"/>
<feature type="transmembrane region" description="Helical" evidence="6">
    <location>
        <begin position="82"/>
        <end position="103"/>
    </location>
</feature>
<gene>
    <name evidence="7" type="primary">Dvir\GJ11715</name>
    <name evidence="7" type="ORF">Dvir_GJ11715</name>
</gene>
<reference evidence="7 8" key="1">
    <citation type="journal article" date="2007" name="Nature">
        <title>Evolution of genes and genomes on the Drosophila phylogeny.</title>
        <authorList>
            <consortium name="Drosophila 12 Genomes Consortium"/>
            <person name="Clark A.G."/>
            <person name="Eisen M.B."/>
            <person name="Smith D.R."/>
            <person name="Bergman C.M."/>
            <person name="Oliver B."/>
            <person name="Markow T.A."/>
            <person name="Kaufman T.C."/>
            <person name="Kellis M."/>
            <person name="Gelbart W."/>
            <person name="Iyer V.N."/>
            <person name="Pollard D.A."/>
            <person name="Sackton T.B."/>
            <person name="Larracuente A.M."/>
            <person name="Singh N.D."/>
            <person name="Abad J.P."/>
            <person name="Abt D.N."/>
            <person name="Adryan B."/>
            <person name="Aguade M."/>
            <person name="Akashi H."/>
            <person name="Anderson W.W."/>
            <person name="Aquadro C.F."/>
            <person name="Ardell D.H."/>
            <person name="Arguello R."/>
            <person name="Artieri C.G."/>
            <person name="Barbash D.A."/>
            <person name="Barker D."/>
            <person name="Barsanti P."/>
            <person name="Batterham P."/>
            <person name="Batzoglou S."/>
            <person name="Begun D."/>
            <person name="Bhutkar A."/>
            <person name="Blanco E."/>
            <person name="Bosak S.A."/>
            <person name="Bradley R.K."/>
            <person name="Brand A.D."/>
            <person name="Brent M.R."/>
            <person name="Brooks A.N."/>
            <person name="Brown R.H."/>
            <person name="Butlin R.K."/>
            <person name="Caggese C."/>
            <person name="Calvi B.R."/>
            <person name="Bernardo de Carvalho A."/>
            <person name="Caspi A."/>
            <person name="Castrezana S."/>
            <person name="Celniker S.E."/>
            <person name="Chang J.L."/>
            <person name="Chapple C."/>
            <person name="Chatterji S."/>
            <person name="Chinwalla A."/>
            <person name="Civetta A."/>
            <person name="Clifton S.W."/>
            <person name="Comeron J.M."/>
            <person name="Costello J.C."/>
            <person name="Coyne J.A."/>
            <person name="Daub J."/>
            <person name="David R.G."/>
            <person name="Delcher A.L."/>
            <person name="Delehaunty K."/>
            <person name="Do C.B."/>
            <person name="Ebling H."/>
            <person name="Edwards K."/>
            <person name="Eickbush T."/>
            <person name="Evans J.D."/>
            <person name="Filipski A."/>
            <person name="Findeiss S."/>
            <person name="Freyhult E."/>
            <person name="Fulton L."/>
            <person name="Fulton R."/>
            <person name="Garcia A.C."/>
            <person name="Gardiner A."/>
            <person name="Garfield D.A."/>
            <person name="Garvin B.E."/>
            <person name="Gibson G."/>
            <person name="Gilbert D."/>
            <person name="Gnerre S."/>
            <person name="Godfrey J."/>
            <person name="Good R."/>
            <person name="Gotea V."/>
            <person name="Gravely B."/>
            <person name="Greenberg A.J."/>
            <person name="Griffiths-Jones S."/>
            <person name="Gross S."/>
            <person name="Guigo R."/>
            <person name="Gustafson E.A."/>
            <person name="Haerty W."/>
            <person name="Hahn M.W."/>
            <person name="Halligan D.L."/>
            <person name="Halpern A.L."/>
            <person name="Halter G.M."/>
            <person name="Han M.V."/>
            <person name="Heger A."/>
            <person name="Hillier L."/>
            <person name="Hinrichs A.S."/>
            <person name="Holmes I."/>
            <person name="Hoskins R.A."/>
            <person name="Hubisz M.J."/>
            <person name="Hultmark D."/>
            <person name="Huntley M.A."/>
            <person name="Jaffe D.B."/>
            <person name="Jagadeeshan S."/>
            <person name="Jeck W.R."/>
            <person name="Johnson J."/>
            <person name="Jones C.D."/>
            <person name="Jordan W.C."/>
            <person name="Karpen G.H."/>
            <person name="Kataoka E."/>
            <person name="Keightley P.D."/>
            <person name="Kheradpour P."/>
            <person name="Kirkness E.F."/>
            <person name="Koerich L.B."/>
            <person name="Kristiansen K."/>
            <person name="Kudrna D."/>
            <person name="Kulathinal R.J."/>
            <person name="Kumar S."/>
            <person name="Kwok R."/>
            <person name="Lander E."/>
            <person name="Langley C.H."/>
            <person name="Lapoint R."/>
            <person name="Lazzaro B.P."/>
            <person name="Lee S.J."/>
            <person name="Levesque L."/>
            <person name="Li R."/>
            <person name="Lin C.F."/>
            <person name="Lin M.F."/>
            <person name="Lindblad-Toh K."/>
            <person name="Llopart A."/>
            <person name="Long M."/>
            <person name="Low L."/>
            <person name="Lozovsky E."/>
            <person name="Lu J."/>
            <person name="Luo M."/>
            <person name="Machado C.A."/>
            <person name="Makalowski W."/>
            <person name="Marzo M."/>
            <person name="Matsuda M."/>
            <person name="Matzkin L."/>
            <person name="McAllister B."/>
            <person name="McBride C.S."/>
            <person name="McKernan B."/>
            <person name="McKernan K."/>
            <person name="Mendez-Lago M."/>
            <person name="Minx P."/>
            <person name="Mollenhauer M.U."/>
            <person name="Montooth K."/>
            <person name="Mount S.M."/>
            <person name="Mu X."/>
            <person name="Myers E."/>
            <person name="Negre B."/>
            <person name="Newfeld S."/>
            <person name="Nielsen R."/>
            <person name="Noor M.A."/>
            <person name="O'Grady P."/>
            <person name="Pachter L."/>
            <person name="Papaceit M."/>
            <person name="Parisi M.J."/>
            <person name="Parisi M."/>
            <person name="Parts L."/>
            <person name="Pedersen J.S."/>
            <person name="Pesole G."/>
            <person name="Phillippy A.M."/>
            <person name="Ponting C.P."/>
            <person name="Pop M."/>
            <person name="Porcelli D."/>
            <person name="Powell J.R."/>
            <person name="Prohaska S."/>
            <person name="Pruitt K."/>
            <person name="Puig M."/>
            <person name="Quesneville H."/>
            <person name="Ram K.R."/>
            <person name="Rand D."/>
            <person name="Rasmussen M.D."/>
            <person name="Reed L.K."/>
            <person name="Reenan R."/>
            <person name="Reily A."/>
            <person name="Remington K.A."/>
            <person name="Rieger T.T."/>
            <person name="Ritchie M.G."/>
            <person name="Robin C."/>
            <person name="Rogers Y.H."/>
            <person name="Rohde C."/>
            <person name="Rozas J."/>
            <person name="Rubenfield M.J."/>
            <person name="Ruiz A."/>
            <person name="Russo S."/>
            <person name="Salzberg S.L."/>
            <person name="Sanchez-Gracia A."/>
            <person name="Saranga D.J."/>
            <person name="Sato H."/>
            <person name="Schaeffer S.W."/>
            <person name="Schatz M.C."/>
            <person name="Schlenke T."/>
            <person name="Schwartz R."/>
            <person name="Segarra C."/>
            <person name="Singh R.S."/>
            <person name="Sirot L."/>
            <person name="Sirota M."/>
            <person name="Sisneros N.B."/>
            <person name="Smith C.D."/>
            <person name="Smith T.F."/>
            <person name="Spieth J."/>
            <person name="Stage D.E."/>
            <person name="Stark A."/>
            <person name="Stephan W."/>
            <person name="Strausberg R.L."/>
            <person name="Strempel S."/>
            <person name="Sturgill D."/>
            <person name="Sutton G."/>
            <person name="Sutton G.G."/>
            <person name="Tao W."/>
            <person name="Teichmann S."/>
            <person name="Tobari Y.N."/>
            <person name="Tomimura Y."/>
            <person name="Tsolas J.M."/>
            <person name="Valente V.L."/>
            <person name="Venter E."/>
            <person name="Venter J.C."/>
            <person name="Vicario S."/>
            <person name="Vieira F.G."/>
            <person name="Vilella A.J."/>
            <person name="Villasante A."/>
            <person name="Walenz B."/>
            <person name="Wang J."/>
            <person name="Wasserman M."/>
            <person name="Watts T."/>
            <person name="Wilson D."/>
            <person name="Wilson R.K."/>
            <person name="Wing R.A."/>
            <person name="Wolfner M.F."/>
            <person name="Wong A."/>
            <person name="Wong G.K."/>
            <person name="Wu C.I."/>
            <person name="Wu G."/>
            <person name="Yamamoto D."/>
            <person name="Yang H.P."/>
            <person name="Yang S.P."/>
            <person name="Yorke J.A."/>
            <person name="Yoshida K."/>
            <person name="Zdobnov E."/>
            <person name="Zhang P."/>
            <person name="Zhang Y."/>
            <person name="Zimin A.V."/>
            <person name="Baldwin J."/>
            <person name="Abdouelleil A."/>
            <person name="Abdulkadir J."/>
            <person name="Abebe A."/>
            <person name="Abera B."/>
            <person name="Abreu J."/>
            <person name="Acer S.C."/>
            <person name="Aftuck L."/>
            <person name="Alexander A."/>
            <person name="An P."/>
            <person name="Anderson E."/>
            <person name="Anderson S."/>
            <person name="Arachi H."/>
            <person name="Azer M."/>
            <person name="Bachantsang P."/>
            <person name="Barry A."/>
            <person name="Bayul T."/>
            <person name="Berlin A."/>
            <person name="Bessette D."/>
            <person name="Bloom T."/>
            <person name="Blye J."/>
            <person name="Boguslavskiy L."/>
            <person name="Bonnet C."/>
            <person name="Boukhgalter B."/>
            <person name="Bourzgui I."/>
            <person name="Brown A."/>
            <person name="Cahill P."/>
            <person name="Channer S."/>
            <person name="Cheshatsang Y."/>
            <person name="Chuda L."/>
            <person name="Citroen M."/>
            <person name="Collymore A."/>
            <person name="Cooke P."/>
            <person name="Costello M."/>
            <person name="D'Aco K."/>
            <person name="Daza R."/>
            <person name="De Haan G."/>
            <person name="DeGray S."/>
            <person name="DeMaso C."/>
            <person name="Dhargay N."/>
            <person name="Dooley K."/>
            <person name="Dooley E."/>
            <person name="Doricent M."/>
            <person name="Dorje P."/>
            <person name="Dorjee K."/>
            <person name="Dupes A."/>
            <person name="Elong R."/>
            <person name="Falk J."/>
            <person name="Farina A."/>
            <person name="Faro S."/>
            <person name="Ferguson D."/>
            <person name="Fisher S."/>
            <person name="Foley C.D."/>
            <person name="Franke A."/>
            <person name="Friedrich D."/>
            <person name="Gadbois L."/>
            <person name="Gearin G."/>
            <person name="Gearin C.R."/>
            <person name="Giannoukos G."/>
            <person name="Goode T."/>
            <person name="Graham J."/>
            <person name="Grandbois E."/>
            <person name="Grewal S."/>
            <person name="Gyaltsen K."/>
            <person name="Hafez N."/>
            <person name="Hagos B."/>
            <person name="Hall J."/>
            <person name="Henson C."/>
            <person name="Hollinger A."/>
            <person name="Honan T."/>
            <person name="Huard M.D."/>
            <person name="Hughes L."/>
            <person name="Hurhula B."/>
            <person name="Husby M.E."/>
            <person name="Kamat A."/>
            <person name="Kanga B."/>
            <person name="Kashin S."/>
            <person name="Khazanovich D."/>
            <person name="Kisner P."/>
            <person name="Lance K."/>
            <person name="Lara M."/>
            <person name="Lee W."/>
            <person name="Lennon N."/>
            <person name="Letendre F."/>
            <person name="LeVine R."/>
            <person name="Lipovsky A."/>
            <person name="Liu X."/>
            <person name="Liu J."/>
            <person name="Liu S."/>
            <person name="Lokyitsang T."/>
            <person name="Lokyitsang Y."/>
            <person name="Lubonja R."/>
            <person name="Lui A."/>
            <person name="MacDonald P."/>
            <person name="Magnisalis V."/>
            <person name="Maru K."/>
            <person name="Matthews C."/>
            <person name="McCusker W."/>
            <person name="McDonough S."/>
            <person name="Mehta T."/>
            <person name="Meldrim J."/>
            <person name="Meneus L."/>
            <person name="Mihai O."/>
            <person name="Mihalev A."/>
            <person name="Mihova T."/>
            <person name="Mittelman R."/>
            <person name="Mlenga V."/>
            <person name="Montmayeur A."/>
            <person name="Mulrain L."/>
            <person name="Navidi A."/>
            <person name="Naylor J."/>
            <person name="Negash T."/>
            <person name="Nguyen T."/>
            <person name="Nguyen N."/>
            <person name="Nicol R."/>
            <person name="Norbu C."/>
            <person name="Norbu N."/>
            <person name="Novod N."/>
            <person name="O'Neill B."/>
            <person name="Osman S."/>
            <person name="Markiewicz E."/>
            <person name="Oyono O.L."/>
            <person name="Patti C."/>
            <person name="Phunkhang P."/>
            <person name="Pierre F."/>
            <person name="Priest M."/>
            <person name="Raghuraman S."/>
            <person name="Rege F."/>
            <person name="Reyes R."/>
            <person name="Rise C."/>
            <person name="Rogov P."/>
            <person name="Ross K."/>
            <person name="Ryan E."/>
            <person name="Settipalli S."/>
            <person name="Shea T."/>
            <person name="Sherpa N."/>
            <person name="Shi L."/>
            <person name="Shih D."/>
            <person name="Sparrow T."/>
            <person name="Spaulding J."/>
            <person name="Stalker J."/>
            <person name="Stange-Thomann N."/>
            <person name="Stavropoulos S."/>
            <person name="Stone C."/>
            <person name="Strader C."/>
            <person name="Tesfaye S."/>
            <person name="Thomson T."/>
            <person name="Thoulutsang Y."/>
            <person name="Thoulutsang D."/>
            <person name="Topham K."/>
            <person name="Topping I."/>
            <person name="Tsamla T."/>
            <person name="Vassiliev H."/>
            <person name="Vo A."/>
            <person name="Wangchuk T."/>
            <person name="Wangdi T."/>
            <person name="Weiand M."/>
            <person name="Wilkinson J."/>
            <person name="Wilson A."/>
            <person name="Yadav S."/>
            <person name="Young G."/>
            <person name="Yu Q."/>
            <person name="Zembek L."/>
            <person name="Zhong D."/>
            <person name="Zimmer A."/>
            <person name="Zwirko Z."/>
            <person name="Jaffe D.B."/>
            <person name="Alvarez P."/>
            <person name="Brockman W."/>
            <person name="Butler J."/>
            <person name="Chin C."/>
            <person name="Gnerre S."/>
            <person name="Grabherr M."/>
            <person name="Kleber M."/>
            <person name="Mauceli E."/>
            <person name="MacCallum I."/>
        </authorList>
    </citation>
    <scope>NUCLEOTIDE SEQUENCE [LARGE SCALE GENOMIC DNA]</scope>
    <source>
        <strain evidence="8">Tucson 15010-1051.87</strain>
    </source>
</reference>
<feature type="transmembrane region" description="Helical" evidence="6">
    <location>
        <begin position="135"/>
        <end position="156"/>
    </location>
</feature>
<evidence type="ECO:0000313" key="7">
    <source>
        <dbReference type="EMBL" id="EDW70165.1"/>
    </source>
</evidence>
<evidence type="ECO:0000256" key="3">
    <source>
        <dbReference type="ARBA" id="ARBA00022989"/>
    </source>
</evidence>
<feature type="transmembrane region" description="Helical" evidence="6">
    <location>
        <begin position="212"/>
        <end position="235"/>
    </location>
</feature>
<evidence type="ECO:0000256" key="2">
    <source>
        <dbReference type="ARBA" id="ARBA00022692"/>
    </source>
</evidence>
<dbReference type="InterPro" id="IPR005828">
    <property type="entry name" value="MFS_sugar_transport-like"/>
</dbReference>
<comment type="subcellular location">
    <subcellularLocation>
        <location evidence="1">Membrane</location>
    </subcellularLocation>
</comment>
<feature type="transmembrane region" description="Helical" evidence="6">
    <location>
        <begin position="110"/>
        <end position="129"/>
    </location>
</feature>
<dbReference type="InParanoid" id="B4LEQ8"/>
<dbReference type="PhylomeDB" id="B4LEQ8"/>
<evidence type="ECO:0008006" key="9">
    <source>
        <dbReference type="Google" id="ProtNLM"/>
    </source>
</evidence>
<feature type="transmembrane region" description="Helical" evidence="6">
    <location>
        <begin position="378"/>
        <end position="403"/>
    </location>
</feature>
<dbReference type="EMBL" id="CH940647">
    <property type="protein sequence ID" value="EDW70165.1"/>
    <property type="molecule type" value="Genomic_DNA"/>
</dbReference>
<keyword evidence="3 6" id="KW-1133">Transmembrane helix</keyword>
<dbReference type="eggNOG" id="KOG0254">
    <property type="taxonomic scope" value="Eukaryota"/>
</dbReference>
<feature type="transmembrane region" description="Helical" evidence="6">
    <location>
        <begin position="442"/>
        <end position="462"/>
    </location>
</feature>
<dbReference type="SUPFAM" id="SSF103473">
    <property type="entry name" value="MFS general substrate transporter"/>
    <property type="match status" value="2"/>
</dbReference>
<dbReference type="InterPro" id="IPR036259">
    <property type="entry name" value="MFS_trans_sf"/>
</dbReference>
<dbReference type="KEGG" id="dvi:6623822"/>
<dbReference type="HOGENOM" id="CLU_037253_0_0_1"/>
<protein>
    <recommendedName>
        <fullName evidence="9">Major facilitator superfamily (MFS) profile domain-containing protein</fullName>
    </recommendedName>
</protein>
<feature type="transmembrane region" description="Helical" evidence="6">
    <location>
        <begin position="168"/>
        <end position="192"/>
    </location>
</feature>
<keyword evidence="2 6" id="KW-0812">Transmembrane</keyword>
<keyword evidence="8" id="KW-1185">Reference proteome</keyword>
<name>B4LEQ8_DROVI</name>
<dbReference type="Pfam" id="PF00083">
    <property type="entry name" value="Sugar_tr"/>
    <property type="match status" value="1"/>
</dbReference>
<evidence type="ECO:0000256" key="5">
    <source>
        <dbReference type="SAM" id="MobiDB-lite"/>
    </source>
</evidence>
<feature type="transmembrane region" description="Helical" evidence="6">
    <location>
        <begin position="415"/>
        <end position="436"/>
    </location>
</feature>
<dbReference type="OrthoDB" id="6612291at2759"/>